<evidence type="ECO:0000256" key="2">
    <source>
        <dbReference type="ARBA" id="ARBA00023157"/>
    </source>
</evidence>
<dbReference type="InterPro" id="IPR052065">
    <property type="entry name" value="Compl_asym_regulator"/>
</dbReference>
<sequence>MRLTKLWVLSVMFGLIWLVTVCFPVPYHGSYHWGAWSSLPLTCSVTCGRGLRCRARKCLDSFGNVQSSTKRCSNPEDYESKAESCTVCVVHTRCPQLPGWSSWGSWSSCKPKYVTNETLSHGCQSGIRIRHRNCNNPPPEPPPFGLPCTGVDSQTSDCSYNCDERPFDAIETISKRIQLQVESDHQFGMRQYHNVKRNHVGERVTLSCNTPAYKLAKRIIMASRFYSARKALTTKTFQIVWYKNGQPIQTYEPKSRLGTFRYKRKKKQKSYTDPLLNEENRWKALLPTSVPQVEDTELIFPRLEEGDQGLYTCEFSYSDYRWIAIFYSLVVVGVTYLVQSRDPFYLHSNLGYANALYDAPVWLEASQLVWTLNGLVYSRGLAARLSRRIQYIGNLNQSHHGTWMCFLVVPATGPFSKIGNTWVRVASRYLLAEFQLKVAPTSSTLWQLAEHPVSMKVLRKLSVTLSLVCLVLTLFLLLTIWAAKRWISRSLSVDQKKAIIQEIVDNECRLMLTARKRANINKQRLLPLIVQENQRLERANRHLTARLLETTVLEEDPEDGGTNVETPLFVKIMNKSFNNFTQALKRFGSALTSKSSEFAKRSPAQFKTFSHSEASSKLSSKRPRSIFKIDPTDERLEDLATAVISSSRRRSTLFAKLSSVERKPQPVTPIKAIAELGRTCRQRAFSQTGRISVVSDVSQDSPVRPVGRSQERKRSVRSSNVLVHEDDVK</sequence>
<proteinExistence type="predicted"/>
<feature type="transmembrane region" description="Helical" evidence="4">
    <location>
        <begin position="359"/>
        <end position="378"/>
    </location>
</feature>
<dbReference type="OrthoDB" id="446173at2759"/>
<dbReference type="InterPro" id="IPR007110">
    <property type="entry name" value="Ig-like_dom"/>
</dbReference>
<keyword evidence="4" id="KW-0812">Transmembrane</keyword>
<dbReference type="InterPro" id="IPR000884">
    <property type="entry name" value="TSP1_rpt"/>
</dbReference>
<gene>
    <name evidence="6" type="ORF">P879_07167</name>
</gene>
<accession>A0A8T0DDX8</accession>
<keyword evidence="7" id="KW-1185">Reference proteome</keyword>
<evidence type="ECO:0000313" key="7">
    <source>
        <dbReference type="Proteomes" id="UP000699462"/>
    </source>
</evidence>
<dbReference type="SUPFAM" id="SSF82895">
    <property type="entry name" value="TSP-1 type 1 repeat"/>
    <property type="match status" value="2"/>
</dbReference>
<evidence type="ECO:0000256" key="1">
    <source>
        <dbReference type="ARBA" id="ARBA00022737"/>
    </source>
</evidence>
<dbReference type="Gene3D" id="2.20.100.10">
    <property type="entry name" value="Thrombospondin type-1 (TSP1) repeat"/>
    <property type="match status" value="2"/>
</dbReference>
<keyword evidence="4" id="KW-1133">Transmembrane helix</keyword>
<dbReference type="Gene3D" id="2.60.40.10">
    <property type="entry name" value="Immunoglobulins"/>
    <property type="match status" value="1"/>
</dbReference>
<feature type="transmembrane region" description="Helical" evidence="4">
    <location>
        <begin position="461"/>
        <end position="483"/>
    </location>
</feature>
<dbReference type="InterPro" id="IPR036179">
    <property type="entry name" value="Ig-like_dom_sf"/>
</dbReference>
<evidence type="ECO:0000256" key="3">
    <source>
        <dbReference type="SAM" id="MobiDB-lite"/>
    </source>
</evidence>
<dbReference type="PROSITE" id="PS50835">
    <property type="entry name" value="IG_LIKE"/>
    <property type="match status" value="1"/>
</dbReference>
<feature type="compositionally biased region" description="Low complexity" evidence="3">
    <location>
        <begin position="696"/>
        <end position="706"/>
    </location>
</feature>
<dbReference type="SUPFAM" id="SSF48726">
    <property type="entry name" value="Immunoglobulin"/>
    <property type="match status" value="1"/>
</dbReference>
<dbReference type="SMART" id="SM00209">
    <property type="entry name" value="TSP1"/>
    <property type="match status" value="2"/>
</dbReference>
<comment type="caution">
    <text evidence="6">The sequence shown here is derived from an EMBL/GenBank/DDBJ whole genome shotgun (WGS) entry which is preliminary data.</text>
</comment>
<evidence type="ECO:0000259" key="5">
    <source>
        <dbReference type="PROSITE" id="PS50835"/>
    </source>
</evidence>
<dbReference type="PROSITE" id="PS50092">
    <property type="entry name" value="TSP1"/>
    <property type="match status" value="2"/>
</dbReference>
<dbReference type="AlphaFoldDB" id="A0A8T0DDX8"/>
<feature type="region of interest" description="Disordered" evidence="3">
    <location>
        <begin position="696"/>
        <end position="729"/>
    </location>
</feature>
<evidence type="ECO:0000256" key="4">
    <source>
        <dbReference type="SAM" id="Phobius"/>
    </source>
</evidence>
<protein>
    <recommendedName>
        <fullName evidence="5">Ig-like domain-containing protein</fullName>
    </recommendedName>
</protein>
<dbReference type="PANTHER" id="PTHR22906">
    <property type="entry name" value="PROPERDIN"/>
    <property type="match status" value="1"/>
</dbReference>
<organism evidence="6 7">
    <name type="scientific">Paragonimus westermani</name>
    <dbReference type="NCBI Taxonomy" id="34504"/>
    <lineage>
        <taxon>Eukaryota</taxon>
        <taxon>Metazoa</taxon>
        <taxon>Spiralia</taxon>
        <taxon>Lophotrochozoa</taxon>
        <taxon>Platyhelminthes</taxon>
        <taxon>Trematoda</taxon>
        <taxon>Digenea</taxon>
        <taxon>Plagiorchiida</taxon>
        <taxon>Troglotremata</taxon>
        <taxon>Troglotrematidae</taxon>
        <taxon>Paragonimus</taxon>
    </lineage>
</organism>
<keyword evidence="2" id="KW-1015">Disulfide bond</keyword>
<keyword evidence="1" id="KW-0677">Repeat</keyword>
<dbReference type="InterPro" id="IPR036383">
    <property type="entry name" value="TSP1_rpt_sf"/>
</dbReference>
<feature type="transmembrane region" description="Helical" evidence="4">
    <location>
        <begin position="320"/>
        <end position="339"/>
    </location>
</feature>
<keyword evidence="4" id="KW-0472">Membrane</keyword>
<feature type="transmembrane region" description="Helical" evidence="4">
    <location>
        <begin position="7"/>
        <end position="27"/>
    </location>
</feature>
<dbReference type="InterPro" id="IPR013783">
    <property type="entry name" value="Ig-like_fold"/>
</dbReference>
<name>A0A8T0DDX8_9TREM</name>
<dbReference type="EMBL" id="JTDF01006590">
    <property type="protein sequence ID" value="KAF8565526.1"/>
    <property type="molecule type" value="Genomic_DNA"/>
</dbReference>
<feature type="transmembrane region" description="Helical" evidence="4">
    <location>
        <begin position="33"/>
        <end position="51"/>
    </location>
</feature>
<reference evidence="6 7" key="1">
    <citation type="submission" date="2019-07" db="EMBL/GenBank/DDBJ databases">
        <title>Annotation for the trematode Paragonimus westermani.</title>
        <authorList>
            <person name="Choi Y.-J."/>
        </authorList>
    </citation>
    <scope>NUCLEOTIDE SEQUENCE [LARGE SCALE GENOMIC DNA]</scope>
    <source>
        <strain evidence="6">180907_Pwestermani</strain>
    </source>
</reference>
<dbReference type="Proteomes" id="UP000699462">
    <property type="component" value="Unassembled WGS sequence"/>
</dbReference>
<evidence type="ECO:0000313" key="6">
    <source>
        <dbReference type="EMBL" id="KAF8565526.1"/>
    </source>
</evidence>
<feature type="domain" description="Ig-like" evidence="5">
    <location>
        <begin position="201"/>
        <end position="324"/>
    </location>
</feature>
<dbReference type="Pfam" id="PF00090">
    <property type="entry name" value="TSP_1"/>
    <property type="match status" value="1"/>
</dbReference>